<reference evidence="3" key="1">
    <citation type="journal article" date="2018" name="J. Ind. Microbiol. Biotechnol.">
        <title>Genome mining reveals uncommon alkylpyrones as type III PKS products from myxobacteria.</title>
        <authorList>
            <person name="Hug J.J."/>
            <person name="Panter F."/>
            <person name="Krug D."/>
            <person name="Muller R."/>
        </authorList>
    </citation>
    <scope>NUCLEOTIDE SEQUENCE</scope>
    <source>
        <strain evidence="3">MCy8408</strain>
    </source>
</reference>
<evidence type="ECO:0000313" key="3">
    <source>
        <dbReference type="EMBL" id="AYM52729.1"/>
    </source>
</evidence>
<evidence type="ECO:0008006" key="4">
    <source>
        <dbReference type="Google" id="ProtNLM"/>
    </source>
</evidence>
<organism evidence="3">
    <name type="scientific">Archangium disciforme</name>
    <dbReference type="NCBI Taxonomy" id="38"/>
    <lineage>
        <taxon>Bacteria</taxon>
        <taxon>Pseudomonadati</taxon>
        <taxon>Myxococcota</taxon>
        <taxon>Myxococcia</taxon>
        <taxon>Myxococcales</taxon>
        <taxon>Cystobacterineae</taxon>
        <taxon>Archangiaceae</taxon>
        <taxon>Archangium</taxon>
    </lineage>
</organism>
<dbReference type="InterPro" id="IPR024038">
    <property type="entry name" value="MYXO-CTERM"/>
</dbReference>
<feature type="signal peptide" evidence="2">
    <location>
        <begin position="1"/>
        <end position="25"/>
    </location>
</feature>
<sequence>MRSSLSSLRAAGVIAACLVSGSAFAYASGNIGVSGRTAGQTCMNSGCHSSGGTTPTVTLEGPATLAPGATGNYKLVITGGPATVGGFNVAVDSGTLQPGTGQRKANGELTHEEPKSFSNGRVEFDFTLVAPANAGTLTLFGAGNSANGNNAETGDASAQAQKTITVGDGDGGGGDDDEGGCSATGGAPLLGAVLMVLGARLRRRR</sequence>
<evidence type="ECO:0000256" key="1">
    <source>
        <dbReference type="SAM" id="MobiDB-lite"/>
    </source>
</evidence>
<feature type="compositionally biased region" description="Basic and acidic residues" evidence="1">
    <location>
        <begin position="105"/>
        <end position="115"/>
    </location>
</feature>
<dbReference type="InterPro" id="IPR017756">
    <property type="entry name" value="TM_Gly-Cys-Arg_CS"/>
</dbReference>
<dbReference type="NCBIfam" id="NF041895">
    <property type="entry name" value="choice_anch_V"/>
    <property type="match status" value="1"/>
</dbReference>
<protein>
    <recommendedName>
        <fullName evidence="4">Lipoprotein</fullName>
    </recommendedName>
</protein>
<keyword evidence="2" id="KW-0732">Signal</keyword>
<accession>A0A3S7UVG2</accession>
<evidence type="ECO:0000256" key="2">
    <source>
        <dbReference type="SAM" id="SignalP"/>
    </source>
</evidence>
<dbReference type="AlphaFoldDB" id="A0A3S7UVG2"/>
<dbReference type="NCBIfam" id="TIGR03901">
    <property type="entry name" value="MYXO-CTERM"/>
    <property type="match status" value="1"/>
</dbReference>
<dbReference type="NCBIfam" id="TIGR03382">
    <property type="entry name" value="GC_trans_RRR"/>
    <property type="match status" value="1"/>
</dbReference>
<dbReference type="EMBL" id="MH908883">
    <property type="protein sequence ID" value="AYM52729.1"/>
    <property type="molecule type" value="Genomic_DNA"/>
</dbReference>
<dbReference type="NCBIfam" id="NF041894">
    <property type="entry name" value="MXAN_6652_fam"/>
    <property type="match status" value="1"/>
</dbReference>
<name>A0A3S7UVG2_9BACT</name>
<proteinExistence type="predicted"/>
<feature type="chain" id="PRO_5019354987" description="Lipoprotein" evidence="2">
    <location>
        <begin position="26"/>
        <end position="205"/>
    </location>
</feature>
<feature type="region of interest" description="Disordered" evidence="1">
    <location>
        <begin position="95"/>
        <end position="115"/>
    </location>
</feature>